<feature type="transmembrane region" description="Helical" evidence="7">
    <location>
        <begin position="33"/>
        <end position="54"/>
    </location>
</feature>
<keyword evidence="2 7" id="KW-0812">Transmembrane</keyword>
<evidence type="ECO:0000259" key="8">
    <source>
        <dbReference type="PROSITE" id="PS50929"/>
    </source>
</evidence>
<dbReference type="PANTHER" id="PTHR24223">
    <property type="entry name" value="ATP-BINDING CASSETTE SUB-FAMILY C"/>
    <property type="match status" value="1"/>
</dbReference>
<feature type="transmembrane region" description="Helical" evidence="7">
    <location>
        <begin position="60"/>
        <end position="81"/>
    </location>
</feature>
<dbReference type="Pfam" id="PF00664">
    <property type="entry name" value="ABC_membrane"/>
    <property type="match status" value="1"/>
</dbReference>
<feature type="transmembrane region" description="Helical" evidence="7">
    <location>
        <begin position="236"/>
        <end position="257"/>
    </location>
</feature>
<keyword evidence="5 7" id="KW-1133">Transmembrane helix</keyword>
<evidence type="ECO:0000256" key="6">
    <source>
        <dbReference type="ARBA" id="ARBA00023136"/>
    </source>
</evidence>
<feature type="transmembrane region" description="Helical" evidence="7">
    <location>
        <begin position="264"/>
        <end position="282"/>
    </location>
</feature>
<comment type="caution">
    <text evidence="9">The sequence shown here is derived from an EMBL/GenBank/DDBJ whole genome shotgun (WGS) entry which is preliminary data.</text>
</comment>
<evidence type="ECO:0000256" key="3">
    <source>
        <dbReference type="ARBA" id="ARBA00022741"/>
    </source>
</evidence>
<dbReference type="Gene3D" id="3.40.50.300">
    <property type="entry name" value="P-loop containing nucleotide triphosphate hydrolases"/>
    <property type="match status" value="1"/>
</dbReference>
<evidence type="ECO:0000256" key="2">
    <source>
        <dbReference type="ARBA" id="ARBA00022692"/>
    </source>
</evidence>
<reference evidence="9 10" key="1">
    <citation type="submission" date="2018-09" db="EMBL/GenBank/DDBJ databases">
        <title>A high-quality reference genome of wild soybean provides a powerful tool to mine soybean genomes.</title>
        <authorList>
            <person name="Xie M."/>
            <person name="Chung C.Y.L."/>
            <person name="Li M.-W."/>
            <person name="Wong F.-L."/>
            <person name="Chan T.-F."/>
            <person name="Lam H.-M."/>
        </authorList>
    </citation>
    <scope>NUCLEOTIDE SEQUENCE [LARGE SCALE GENOMIC DNA]</scope>
    <source>
        <strain evidence="10">cv. W05</strain>
        <tissue evidence="9">Hypocotyl of etiolated seedlings</tissue>
    </source>
</reference>
<sequence>MLNYMRVIKAWEEHFSQRIMGFREMEYGWFSKLMYSICGTIVVMWSTPMLVSTLTFGTTILLGVQLDATTVFTITIVFKLLQKPIRTFPQPMISLSQAMISLERMDRFMLSRELSNDSDEREEGFGGQTTTEIIDGTFSWDHDNNMQQDLKNINLEIKKGELTTIVGFGFVGVLLMLHKYLGFRMELLKKTFSLVYQWTDREIGERGINLSGGQMQRIQLVRAVYQASTDQTNVDVLLPLFMGVAIAIYITVLSIFIITCQTSWPTVFLIIPLVWLNIWYRGYFLASSRELTRLDSITKAPVIHYFSESIAGVMTIRAFRKQKKFCEENLKRVEPSGGKIIIDDIDVSNLGLHDLRSRFGIIPQEPVLFEGTVRSNIDPIGQYTDEEIWKSLERCQLKEAVAAKPEKLDTLGRVILKQSRLLLMDEATASVDSQTDGVIQKIIREDFAACTIISIVDCDKVLVVDAGRAKEYNKPSNLLQSQSLFRALVQEQSSRAVFAPNLSLEEASSSSLLLPQMACCSTGIDNYRQPQISRLV</sequence>
<feature type="domain" description="ABC transmembrane type-1" evidence="8">
    <location>
        <begin position="228"/>
        <end position="334"/>
    </location>
</feature>
<evidence type="ECO:0000256" key="5">
    <source>
        <dbReference type="ARBA" id="ARBA00022989"/>
    </source>
</evidence>
<dbReference type="Proteomes" id="UP000289340">
    <property type="component" value="Chromosome 19"/>
</dbReference>
<dbReference type="InterPro" id="IPR050173">
    <property type="entry name" value="ABC_transporter_C-like"/>
</dbReference>
<dbReference type="GO" id="GO:0016020">
    <property type="term" value="C:membrane"/>
    <property type="evidence" value="ECO:0007669"/>
    <property type="project" value="InterPro"/>
</dbReference>
<evidence type="ECO:0000256" key="1">
    <source>
        <dbReference type="ARBA" id="ARBA00022448"/>
    </source>
</evidence>
<dbReference type="GO" id="GO:0140359">
    <property type="term" value="F:ABC-type transporter activity"/>
    <property type="evidence" value="ECO:0007669"/>
    <property type="project" value="InterPro"/>
</dbReference>
<evidence type="ECO:0000313" key="9">
    <source>
        <dbReference type="EMBL" id="RZB49012.1"/>
    </source>
</evidence>
<evidence type="ECO:0000256" key="7">
    <source>
        <dbReference type="SAM" id="Phobius"/>
    </source>
</evidence>
<keyword evidence="4" id="KW-0067">ATP-binding</keyword>
<dbReference type="AlphaFoldDB" id="A0A445FJI0"/>
<dbReference type="EMBL" id="QZWG01000019">
    <property type="protein sequence ID" value="RZB49012.1"/>
    <property type="molecule type" value="Genomic_DNA"/>
</dbReference>
<dbReference type="PROSITE" id="PS50929">
    <property type="entry name" value="ABC_TM1F"/>
    <property type="match status" value="1"/>
</dbReference>
<evidence type="ECO:0000256" key="4">
    <source>
        <dbReference type="ARBA" id="ARBA00022840"/>
    </source>
</evidence>
<keyword evidence="1" id="KW-0813">Transport</keyword>
<accession>A0A445FJI0</accession>
<proteinExistence type="predicted"/>
<feature type="transmembrane region" description="Helical" evidence="7">
    <location>
        <begin position="162"/>
        <end position="181"/>
    </location>
</feature>
<keyword evidence="10" id="KW-1185">Reference proteome</keyword>
<dbReference type="InterPro" id="IPR027417">
    <property type="entry name" value="P-loop_NTPase"/>
</dbReference>
<name>A0A445FJI0_GLYSO</name>
<organism evidence="9 10">
    <name type="scientific">Glycine soja</name>
    <name type="common">Wild soybean</name>
    <dbReference type="NCBI Taxonomy" id="3848"/>
    <lineage>
        <taxon>Eukaryota</taxon>
        <taxon>Viridiplantae</taxon>
        <taxon>Streptophyta</taxon>
        <taxon>Embryophyta</taxon>
        <taxon>Tracheophyta</taxon>
        <taxon>Spermatophyta</taxon>
        <taxon>Magnoliopsida</taxon>
        <taxon>eudicotyledons</taxon>
        <taxon>Gunneridae</taxon>
        <taxon>Pentapetalae</taxon>
        <taxon>rosids</taxon>
        <taxon>fabids</taxon>
        <taxon>Fabales</taxon>
        <taxon>Fabaceae</taxon>
        <taxon>Papilionoideae</taxon>
        <taxon>50 kb inversion clade</taxon>
        <taxon>NPAAA clade</taxon>
        <taxon>indigoferoid/millettioid clade</taxon>
        <taxon>Phaseoleae</taxon>
        <taxon>Glycine</taxon>
        <taxon>Glycine subgen. Soja</taxon>
    </lineage>
</organism>
<dbReference type="InterPro" id="IPR036640">
    <property type="entry name" value="ABC1_TM_sf"/>
</dbReference>
<dbReference type="PANTHER" id="PTHR24223:SF362">
    <property type="entry name" value="ABC TRANSPORTER C FAMILY MEMBER 4"/>
    <property type="match status" value="1"/>
</dbReference>
<gene>
    <name evidence="9" type="ORF">D0Y65_052141</name>
</gene>
<keyword evidence="6 7" id="KW-0472">Membrane</keyword>
<dbReference type="SUPFAM" id="SSF52540">
    <property type="entry name" value="P-loop containing nucleoside triphosphate hydrolases"/>
    <property type="match status" value="1"/>
</dbReference>
<dbReference type="InterPro" id="IPR011527">
    <property type="entry name" value="ABC1_TM_dom"/>
</dbReference>
<protein>
    <submittedName>
        <fullName evidence="9">ABC transporter C family member 14</fullName>
    </submittedName>
</protein>
<dbReference type="SUPFAM" id="SSF90123">
    <property type="entry name" value="ABC transporter transmembrane region"/>
    <property type="match status" value="2"/>
</dbReference>
<keyword evidence="3" id="KW-0547">Nucleotide-binding</keyword>
<dbReference type="Gene3D" id="1.20.1560.10">
    <property type="entry name" value="ABC transporter type 1, transmembrane domain"/>
    <property type="match status" value="2"/>
</dbReference>
<evidence type="ECO:0000313" key="10">
    <source>
        <dbReference type="Proteomes" id="UP000289340"/>
    </source>
</evidence>
<dbReference type="GO" id="GO:0005524">
    <property type="term" value="F:ATP binding"/>
    <property type="evidence" value="ECO:0007669"/>
    <property type="project" value="UniProtKB-KW"/>
</dbReference>